<organism evidence="1 2">
    <name type="scientific">Persea americana</name>
    <name type="common">Avocado</name>
    <dbReference type="NCBI Taxonomy" id="3435"/>
    <lineage>
        <taxon>Eukaryota</taxon>
        <taxon>Viridiplantae</taxon>
        <taxon>Streptophyta</taxon>
        <taxon>Embryophyta</taxon>
        <taxon>Tracheophyta</taxon>
        <taxon>Spermatophyta</taxon>
        <taxon>Magnoliopsida</taxon>
        <taxon>Magnoliidae</taxon>
        <taxon>Laurales</taxon>
        <taxon>Lauraceae</taxon>
        <taxon>Persea</taxon>
    </lineage>
</organism>
<sequence>MGTCIHVGSSFFMRGQAMKQKEDTSIMSPEMQAFLELVDREAQRVHLLNENNRVTSEKPLTMNRVIWQPSFEMVDFAVPSDGSFKVNSTNGGEERPKEVEEKGPKRALKRPGDSVIDLASLPPKEKIKKTSTSTSDIVLCDAKKEADSLFGAKNWSLWFKS</sequence>
<protein>
    <submittedName>
        <fullName evidence="1">Uncharacterized protein</fullName>
    </submittedName>
</protein>
<proteinExistence type="predicted"/>
<accession>A0ACC2LEA7</accession>
<dbReference type="EMBL" id="CM056815">
    <property type="protein sequence ID" value="KAJ8631364.1"/>
    <property type="molecule type" value="Genomic_DNA"/>
</dbReference>
<keyword evidence="2" id="KW-1185">Reference proteome</keyword>
<name>A0ACC2LEA7_PERAE</name>
<reference evidence="1 2" key="1">
    <citation type="journal article" date="2022" name="Hortic Res">
        <title>A haplotype resolved chromosomal level avocado genome allows analysis of novel avocado genes.</title>
        <authorList>
            <person name="Nath O."/>
            <person name="Fletcher S.J."/>
            <person name="Hayward A."/>
            <person name="Shaw L.M."/>
            <person name="Masouleh A.K."/>
            <person name="Furtado A."/>
            <person name="Henry R.J."/>
            <person name="Mitter N."/>
        </authorList>
    </citation>
    <scope>NUCLEOTIDE SEQUENCE [LARGE SCALE GENOMIC DNA]</scope>
    <source>
        <strain evidence="2">cv. Hass</strain>
    </source>
</reference>
<gene>
    <name evidence="1" type="ORF">MRB53_024687</name>
</gene>
<dbReference type="Proteomes" id="UP001234297">
    <property type="component" value="Chromosome 7"/>
</dbReference>
<evidence type="ECO:0000313" key="1">
    <source>
        <dbReference type="EMBL" id="KAJ8631364.1"/>
    </source>
</evidence>
<evidence type="ECO:0000313" key="2">
    <source>
        <dbReference type="Proteomes" id="UP001234297"/>
    </source>
</evidence>
<comment type="caution">
    <text evidence="1">The sequence shown here is derived from an EMBL/GenBank/DDBJ whole genome shotgun (WGS) entry which is preliminary data.</text>
</comment>